<evidence type="ECO:0000256" key="3">
    <source>
        <dbReference type="ARBA" id="ARBA00022670"/>
    </source>
</evidence>
<dbReference type="GO" id="GO:0005829">
    <property type="term" value="C:cytosol"/>
    <property type="evidence" value="ECO:0007669"/>
    <property type="project" value="TreeGrafter"/>
</dbReference>
<dbReference type="PANTHER" id="PTHR24006">
    <property type="entry name" value="UBIQUITIN CARBOXYL-TERMINAL HYDROLASE"/>
    <property type="match status" value="1"/>
</dbReference>
<dbReference type="InterPro" id="IPR050164">
    <property type="entry name" value="Peptidase_C19"/>
</dbReference>
<evidence type="ECO:0000256" key="5">
    <source>
        <dbReference type="ARBA" id="ARBA00022801"/>
    </source>
</evidence>
<dbReference type="GO" id="GO:0006508">
    <property type="term" value="P:proteolysis"/>
    <property type="evidence" value="ECO:0007669"/>
    <property type="project" value="UniProtKB-KW"/>
</dbReference>
<dbReference type="GeneID" id="105051971"/>
<feature type="transmembrane region" description="Helical" evidence="8">
    <location>
        <begin position="34"/>
        <end position="54"/>
    </location>
</feature>
<evidence type="ECO:0000313" key="10">
    <source>
        <dbReference type="Proteomes" id="UP000504607"/>
    </source>
</evidence>
<dbReference type="KEGG" id="egu:105051971"/>
<dbReference type="GO" id="GO:0005634">
    <property type="term" value="C:nucleus"/>
    <property type="evidence" value="ECO:0007669"/>
    <property type="project" value="TreeGrafter"/>
</dbReference>
<keyword evidence="8" id="KW-0812">Transmembrane</keyword>
<evidence type="ECO:0000313" key="13">
    <source>
        <dbReference type="RefSeq" id="XP_029122528.1"/>
    </source>
</evidence>
<keyword evidence="5 7" id="KW-0378">Hydrolase</keyword>
<dbReference type="PROSITE" id="PS00973">
    <property type="entry name" value="USP_2"/>
    <property type="match status" value="1"/>
</dbReference>
<sequence>MKYKREVNINHLILKLKHGFEMLSAINGSSPSRYHIVAGILGLGIGAAGLYVVLQDGNVNYLSIPWVSEQRDSSEITYYVAGLQNLGNNCFLNVILQALASCSCFLPFLQNILAVDGPWIEELSERMPLTVALTSLLKELCIVQEERTVLNPRKVMVALSLYVSSFSLRRQQDAAEALIHLLSSLEEEISQSYVPHGSSIAGITAFPSRICVPSRGQTECKRWRKHFFGPFDGTIGSMLTCRSCSSMLSMDFEHFCCLPLSPVLDGRADIIEGCTLVDCLKHFTAVEHLENYHCGSCWHIAALKYLSLKAEKNEAKINMLSKCIKFDSCDCRNLFLQEEISWTGFSHALKQLSIACCPKILCIHLQRASMNRHGELIKLQGHISFPLLLDLFPFMEATRTVEQQTSMENMRKQRKGLEQPLVPQLSHLDMHQEMRMLPHIFGIVGENISSETLSRNKVGKSVYESFRSPSGIATPDNSNYIVLESMIAASDVNCSQPFSSCEPGPNKEVTDIGEVCSTKSSLYCLSSVVEHYGRTGSGHYAIYRRVASEAESGNSMRSIGTGDRQWLYISDHEASSVTEEAVFAAEASLLFYEKIESCL</sequence>
<gene>
    <name evidence="11 12 13" type="primary">LOC105051971</name>
</gene>
<evidence type="ECO:0000256" key="2">
    <source>
        <dbReference type="ARBA" id="ARBA00009085"/>
    </source>
</evidence>
<keyword evidence="4 7" id="KW-0833">Ubl conjugation pathway</keyword>
<keyword evidence="10" id="KW-1185">Reference proteome</keyword>
<reference evidence="11 12" key="1">
    <citation type="submission" date="2025-04" db="UniProtKB">
        <authorList>
            <consortium name="RefSeq"/>
        </authorList>
    </citation>
    <scope>IDENTIFICATION</scope>
</reference>
<dbReference type="PROSITE" id="PS00972">
    <property type="entry name" value="USP_1"/>
    <property type="match status" value="1"/>
</dbReference>
<dbReference type="RefSeq" id="XP_010930936.1">
    <property type="nucleotide sequence ID" value="XM_010932634.3"/>
</dbReference>
<dbReference type="GO" id="GO:0016579">
    <property type="term" value="P:protein deubiquitination"/>
    <property type="evidence" value="ECO:0007669"/>
    <property type="project" value="InterPro"/>
</dbReference>
<dbReference type="RefSeq" id="XP_029122528.1">
    <property type="nucleotide sequence ID" value="XM_029266695.1"/>
</dbReference>
<feature type="domain" description="USP" evidence="9">
    <location>
        <begin position="81"/>
        <end position="595"/>
    </location>
</feature>
<accession>A0A6I9RZN4</accession>
<dbReference type="RefSeq" id="XP_073099773.1">
    <property type="nucleotide sequence ID" value="XM_073243672.1"/>
</dbReference>
<dbReference type="Pfam" id="PF00443">
    <property type="entry name" value="UCH"/>
    <property type="match status" value="1"/>
</dbReference>
<dbReference type="AlphaFoldDB" id="A0A6I9RZN4"/>
<comment type="function">
    <text evidence="7">Recognizes and hydrolyzes the peptide bond at the C-terminal Gly of ubiquitin. Involved in the processing of poly-ubiquitin precursors as well as that of ubiquitinated proteins.</text>
</comment>
<protein>
    <recommendedName>
        <fullName evidence="7">Ubiquitin carboxyl-terminal hydrolase</fullName>
        <ecNumber evidence="7">3.4.19.12</ecNumber>
    </recommendedName>
</protein>
<organism evidence="10 12">
    <name type="scientific">Elaeis guineensis var. tenera</name>
    <name type="common">Oil palm</name>
    <dbReference type="NCBI Taxonomy" id="51953"/>
    <lineage>
        <taxon>Eukaryota</taxon>
        <taxon>Viridiplantae</taxon>
        <taxon>Streptophyta</taxon>
        <taxon>Embryophyta</taxon>
        <taxon>Tracheophyta</taxon>
        <taxon>Spermatophyta</taxon>
        <taxon>Magnoliopsida</taxon>
        <taxon>Liliopsida</taxon>
        <taxon>Arecaceae</taxon>
        <taxon>Arecoideae</taxon>
        <taxon>Cocoseae</taxon>
        <taxon>Elaeidinae</taxon>
        <taxon>Elaeis</taxon>
    </lineage>
</organism>
<comment type="catalytic activity">
    <reaction evidence="1 7">
        <text>Thiol-dependent hydrolysis of ester, thioester, amide, peptide and isopeptide bonds formed by the C-terminal Gly of ubiquitin (a 76-residue protein attached to proteins as an intracellular targeting signal).</text>
        <dbReference type="EC" id="3.4.19.12"/>
    </reaction>
</comment>
<evidence type="ECO:0000256" key="4">
    <source>
        <dbReference type="ARBA" id="ARBA00022786"/>
    </source>
</evidence>
<dbReference type="GO" id="GO:0004843">
    <property type="term" value="F:cysteine-type deubiquitinase activity"/>
    <property type="evidence" value="ECO:0007669"/>
    <property type="project" value="UniProtKB-UniRule"/>
</dbReference>
<dbReference type="PANTHER" id="PTHR24006:SF888">
    <property type="entry name" value="UBIQUITIN CARBOXYL-TERMINAL HYDROLASE 30"/>
    <property type="match status" value="1"/>
</dbReference>
<comment type="similarity">
    <text evidence="2 7">Belongs to the peptidase C19 family.</text>
</comment>
<evidence type="ECO:0000259" key="9">
    <source>
        <dbReference type="PROSITE" id="PS50235"/>
    </source>
</evidence>
<proteinExistence type="inferred from homology"/>
<evidence type="ECO:0000313" key="11">
    <source>
        <dbReference type="RefSeq" id="XP_010930936.1"/>
    </source>
</evidence>
<dbReference type="PROSITE" id="PS50235">
    <property type="entry name" value="USP_3"/>
    <property type="match status" value="1"/>
</dbReference>
<evidence type="ECO:0000256" key="8">
    <source>
        <dbReference type="SAM" id="Phobius"/>
    </source>
</evidence>
<dbReference type="InterPro" id="IPR028889">
    <property type="entry name" value="USP"/>
</dbReference>
<evidence type="ECO:0000256" key="7">
    <source>
        <dbReference type="RuleBase" id="RU366025"/>
    </source>
</evidence>
<dbReference type="OrthoDB" id="2248014at2759"/>
<evidence type="ECO:0000256" key="1">
    <source>
        <dbReference type="ARBA" id="ARBA00000707"/>
    </source>
</evidence>
<dbReference type="InterPro" id="IPR001394">
    <property type="entry name" value="Peptidase_C19_UCH"/>
</dbReference>
<keyword evidence="8" id="KW-0472">Membrane</keyword>
<dbReference type="InterPro" id="IPR038765">
    <property type="entry name" value="Papain-like_cys_pep_sf"/>
</dbReference>
<dbReference type="Gene3D" id="3.90.70.10">
    <property type="entry name" value="Cysteine proteinases"/>
    <property type="match status" value="1"/>
</dbReference>
<keyword evidence="8" id="KW-1133">Transmembrane helix</keyword>
<keyword evidence="3 7" id="KW-0645">Protease</keyword>
<evidence type="ECO:0000313" key="12">
    <source>
        <dbReference type="RefSeq" id="XP_010930937.1"/>
    </source>
</evidence>
<dbReference type="SUPFAM" id="SSF54001">
    <property type="entry name" value="Cysteine proteinases"/>
    <property type="match status" value="1"/>
</dbReference>
<evidence type="ECO:0000256" key="6">
    <source>
        <dbReference type="ARBA" id="ARBA00022807"/>
    </source>
</evidence>
<dbReference type="Proteomes" id="UP000504607">
    <property type="component" value="Chromosome 9"/>
</dbReference>
<name>A0A6I9RZN4_ELAGV</name>
<dbReference type="InterPro" id="IPR018200">
    <property type="entry name" value="USP_CS"/>
</dbReference>
<dbReference type="RefSeq" id="XP_010930937.1">
    <property type="nucleotide sequence ID" value="XM_010932635.3"/>
</dbReference>
<dbReference type="EC" id="3.4.19.12" evidence="7"/>
<keyword evidence="6 7" id="KW-0788">Thiol protease</keyword>